<dbReference type="Proteomes" id="UP000619295">
    <property type="component" value="Unassembled WGS sequence"/>
</dbReference>
<evidence type="ECO:0000256" key="6">
    <source>
        <dbReference type="ARBA" id="ARBA00023136"/>
    </source>
</evidence>
<dbReference type="CDD" id="cd06261">
    <property type="entry name" value="TM_PBP2"/>
    <property type="match status" value="1"/>
</dbReference>
<evidence type="ECO:0000256" key="2">
    <source>
        <dbReference type="ARBA" id="ARBA00022448"/>
    </source>
</evidence>
<evidence type="ECO:0000256" key="1">
    <source>
        <dbReference type="ARBA" id="ARBA00004651"/>
    </source>
</evidence>
<accession>A0A927I0T3</accession>
<feature type="transmembrane region" description="Helical" evidence="7">
    <location>
        <begin position="150"/>
        <end position="166"/>
    </location>
</feature>
<name>A0A927I0T3_9HYPH</name>
<dbReference type="GO" id="GO:0055085">
    <property type="term" value="P:transmembrane transport"/>
    <property type="evidence" value="ECO:0007669"/>
    <property type="project" value="InterPro"/>
</dbReference>
<keyword evidence="3" id="KW-1003">Cell membrane</keyword>
<comment type="subcellular location">
    <subcellularLocation>
        <location evidence="1 7">Cell membrane</location>
        <topology evidence="1 7">Multi-pass membrane protein</topology>
    </subcellularLocation>
</comment>
<dbReference type="PANTHER" id="PTHR30151:SF0">
    <property type="entry name" value="ABC TRANSPORTER PERMEASE PROTEIN MJ0413-RELATED"/>
    <property type="match status" value="1"/>
</dbReference>
<feature type="transmembrane region" description="Helical" evidence="7">
    <location>
        <begin position="243"/>
        <end position="264"/>
    </location>
</feature>
<gene>
    <name evidence="9" type="ORF">IED13_08465</name>
</gene>
<evidence type="ECO:0000256" key="4">
    <source>
        <dbReference type="ARBA" id="ARBA00022692"/>
    </source>
</evidence>
<evidence type="ECO:0000259" key="8">
    <source>
        <dbReference type="PROSITE" id="PS50928"/>
    </source>
</evidence>
<comment type="similarity">
    <text evidence="7">Belongs to the binding-protein-dependent transport system permease family.</text>
</comment>
<dbReference type="InterPro" id="IPR000515">
    <property type="entry name" value="MetI-like"/>
</dbReference>
<evidence type="ECO:0000313" key="9">
    <source>
        <dbReference type="EMBL" id="MBD3845728.1"/>
    </source>
</evidence>
<keyword evidence="5 7" id="KW-1133">Transmembrane helix</keyword>
<keyword evidence="10" id="KW-1185">Reference proteome</keyword>
<dbReference type="Pfam" id="PF00528">
    <property type="entry name" value="BPD_transp_1"/>
    <property type="match status" value="1"/>
</dbReference>
<evidence type="ECO:0000256" key="7">
    <source>
        <dbReference type="RuleBase" id="RU363032"/>
    </source>
</evidence>
<dbReference type="Gene3D" id="1.10.3720.10">
    <property type="entry name" value="MetI-like"/>
    <property type="match status" value="1"/>
</dbReference>
<dbReference type="InterPro" id="IPR035906">
    <property type="entry name" value="MetI-like_sf"/>
</dbReference>
<proteinExistence type="inferred from homology"/>
<dbReference type="EMBL" id="JACXWY010000004">
    <property type="protein sequence ID" value="MBD3845728.1"/>
    <property type="molecule type" value="Genomic_DNA"/>
</dbReference>
<keyword evidence="2 7" id="KW-0813">Transport</keyword>
<comment type="caution">
    <text evidence="9">The sequence shown here is derived from an EMBL/GenBank/DDBJ whole genome shotgun (WGS) entry which is preliminary data.</text>
</comment>
<evidence type="ECO:0000256" key="3">
    <source>
        <dbReference type="ARBA" id="ARBA00022475"/>
    </source>
</evidence>
<feature type="transmembrane region" description="Helical" evidence="7">
    <location>
        <begin position="125"/>
        <end position="144"/>
    </location>
</feature>
<sequence>MSTPATSDLVLPAAASPGERPKWRWPRLGRPVLLLNLLGIFSLYGLWALATESGLVSPLFFPSPSMVAAEAQSIAGTADLWMSIAASSRRVFIGFGLAALVGVPLGILMGAWWPAKAVIDPLISLLRPLPSITWIPLTMLWLGIGEGQKIAIVFMGSWIYILLYTVESTKRVDPLLVKAARNLGAGNLAVMREVVLPGSLPGILAGLKVSLAIAWSCVLSAEMVAAQTGLGALIWSAKDWGNMPLVLVGMVCISATVLIADLLANRLEAWLLPWERHRRLN</sequence>
<dbReference type="RefSeq" id="WP_112762663.1">
    <property type="nucleotide sequence ID" value="NZ_JACXWY010000004.1"/>
</dbReference>
<feature type="transmembrane region" description="Helical" evidence="7">
    <location>
        <begin position="32"/>
        <end position="50"/>
    </location>
</feature>
<dbReference type="AlphaFoldDB" id="A0A927I0T3"/>
<dbReference type="SUPFAM" id="SSF161098">
    <property type="entry name" value="MetI-like"/>
    <property type="match status" value="1"/>
</dbReference>
<keyword evidence="4 7" id="KW-0812">Transmembrane</keyword>
<protein>
    <submittedName>
        <fullName evidence="9">ABC transporter permease</fullName>
    </submittedName>
</protein>
<dbReference type="PROSITE" id="PS50928">
    <property type="entry name" value="ABC_TM1"/>
    <property type="match status" value="1"/>
</dbReference>
<feature type="transmembrane region" description="Helical" evidence="7">
    <location>
        <begin position="212"/>
        <end position="237"/>
    </location>
</feature>
<feature type="domain" description="ABC transmembrane type-1" evidence="8">
    <location>
        <begin position="84"/>
        <end position="264"/>
    </location>
</feature>
<evidence type="ECO:0000256" key="5">
    <source>
        <dbReference type="ARBA" id="ARBA00022989"/>
    </source>
</evidence>
<keyword evidence="6 7" id="KW-0472">Membrane</keyword>
<organism evidence="9 10">
    <name type="scientific">Bosea spartocytisi</name>
    <dbReference type="NCBI Taxonomy" id="2773451"/>
    <lineage>
        <taxon>Bacteria</taxon>
        <taxon>Pseudomonadati</taxon>
        <taxon>Pseudomonadota</taxon>
        <taxon>Alphaproteobacteria</taxon>
        <taxon>Hyphomicrobiales</taxon>
        <taxon>Boseaceae</taxon>
        <taxon>Bosea</taxon>
    </lineage>
</organism>
<feature type="transmembrane region" description="Helical" evidence="7">
    <location>
        <begin position="91"/>
        <end position="113"/>
    </location>
</feature>
<reference evidence="9" key="1">
    <citation type="submission" date="2020-09" db="EMBL/GenBank/DDBJ databases">
        <title>Bosea spartocytisi sp. nov. a root nodule endophyte of Spartocytisus supranubius in the high mountain ecosystem fo the Teide National Park (Canary Islands, Spain).</title>
        <authorList>
            <person name="Pulido-Suarez L."/>
            <person name="Peix A."/>
            <person name="Igual J.M."/>
            <person name="Socas-Perez N."/>
            <person name="Velazquez E."/>
            <person name="Flores-Felix J.D."/>
            <person name="Leon-Barrios M."/>
        </authorList>
    </citation>
    <scope>NUCLEOTIDE SEQUENCE</scope>
    <source>
        <strain evidence="9">SSUT16</strain>
    </source>
</reference>
<dbReference type="GO" id="GO:0005886">
    <property type="term" value="C:plasma membrane"/>
    <property type="evidence" value="ECO:0007669"/>
    <property type="project" value="UniProtKB-SubCell"/>
</dbReference>
<evidence type="ECO:0000313" key="10">
    <source>
        <dbReference type="Proteomes" id="UP000619295"/>
    </source>
</evidence>
<dbReference type="PANTHER" id="PTHR30151">
    <property type="entry name" value="ALKANE SULFONATE ABC TRANSPORTER-RELATED, MEMBRANE SUBUNIT"/>
    <property type="match status" value="1"/>
</dbReference>